<evidence type="ECO:0000313" key="4">
    <source>
        <dbReference type="EMBL" id="TMW60756.1"/>
    </source>
</evidence>
<dbReference type="GO" id="GO:0003677">
    <property type="term" value="F:DNA binding"/>
    <property type="evidence" value="ECO:0007669"/>
    <property type="project" value="UniProtKB-KW"/>
</dbReference>
<dbReference type="EMBL" id="SPLM01000108">
    <property type="protein sequence ID" value="TMW60756.1"/>
    <property type="molecule type" value="Genomic_DNA"/>
</dbReference>
<evidence type="ECO:0000259" key="3">
    <source>
        <dbReference type="PROSITE" id="PS51253"/>
    </source>
</evidence>
<name>A0A8K1CCD4_PYTOL</name>
<dbReference type="AlphaFoldDB" id="A0A8K1CCD4"/>
<protein>
    <recommendedName>
        <fullName evidence="3">HTH CENPB-type domain-containing protein</fullName>
    </recommendedName>
</protein>
<dbReference type="Pfam" id="PF03184">
    <property type="entry name" value="DDE_1"/>
    <property type="match status" value="1"/>
</dbReference>
<keyword evidence="1" id="KW-0238">DNA-binding</keyword>
<accession>A0A8K1CCD4</accession>
<feature type="compositionally biased region" description="Low complexity" evidence="2">
    <location>
        <begin position="633"/>
        <end position="649"/>
    </location>
</feature>
<dbReference type="Pfam" id="PF03221">
    <property type="entry name" value="HTH_Tnp_Tc5"/>
    <property type="match status" value="1"/>
</dbReference>
<dbReference type="SMART" id="SM00674">
    <property type="entry name" value="CENPB"/>
    <property type="match status" value="1"/>
</dbReference>
<comment type="caution">
    <text evidence="4">The sequence shown here is derived from an EMBL/GenBank/DDBJ whole genome shotgun (WGS) entry which is preliminary data.</text>
</comment>
<dbReference type="Proteomes" id="UP000794436">
    <property type="component" value="Unassembled WGS sequence"/>
</dbReference>
<dbReference type="PANTHER" id="PTHR19303:SF73">
    <property type="entry name" value="PROTEIN PDC2"/>
    <property type="match status" value="1"/>
</dbReference>
<evidence type="ECO:0000256" key="2">
    <source>
        <dbReference type="SAM" id="MobiDB-lite"/>
    </source>
</evidence>
<dbReference type="PROSITE" id="PS51253">
    <property type="entry name" value="HTH_CENPB"/>
    <property type="match status" value="1"/>
</dbReference>
<dbReference type="GO" id="GO:0005634">
    <property type="term" value="C:nucleus"/>
    <property type="evidence" value="ECO:0007669"/>
    <property type="project" value="TreeGrafter"/>
</dbReference>
<dbReference type="OrthoDB" id="125347at2759"/>
<sequence length="667" mass="74166">MSSTESEALSNGEAVINAMAMPMGDLTAAATEFNPESMVETATSALVESAAIAALPPSTPGRHKTRSTNLTHEQKRLICLYAKQNPTFTQAQLGKWAKDHFGLPSVPSQSSISHTLKRRQNFEHMKSEDWSSKRMRTVKFPDLDTALANWFLYCQARQTRIQGDEIKAKAATFFELMYMPVTKPPQFSNGWLHSFQSRHGFSRSPSTHTTETELISTRHEFLEATKGYAPWDVYWMDETRLEYALLPEKVGHPVDNDKQLTLALCCNADGSEMLDPFFVASAPVNLTVSPPVSVDYGFTYAHNMKVWMTPTVFREWLLALDWKMHEENRSILLLLDSFSSHQVKKLTLKNVTVRFVAQTATGQSYLEPVEQTLMTAFKTRYRQYFLEYLLNQKTDGSEVSPLHAIQWVIKCWRELPKALVTKVFADIGIANDESPTSVTGDATEELEAKLREEVVALIKRLKLKTPDDLADFIYPLSERIIDEDLTDQDFVQSALDGGLSTTVEGKNVEPPRKVARIARLKKTGISAGNESAMLLMQSGSAGIQVQTVPVRSVGRMTATGDDITVPGGTVIPEEEWQAWADSHRYRIDELHALETVIRLANEMNCDTSTLVDLGRIQAELLQKRQAGERSVPAAQADAANSASGSSDNGKQSAGICRFNFGAGSTVV</sequence>
<dbReference type="Gene3D" id="1.10.10.60">
    <property type="entry name" value="Homeodomain-like"/>
    <property type="match status" value="2"/>
</dbReference>
<organism evidence="4 5">
    <name type="scientific">Pythium oligandrum</name>
    <name type="common">Mycoparasitic fungus</name>
    <dbReference type="NCBI Taxonomy" id="41045"/>
    <lineage>
        <taxon>Eukaryota</taxon>
        <taxon>Sar</taxon>
        <taxon>Stramenopiles</taxon>
        <taxon>Oomycota</taxon>
        <taxon>Peronosporomycetes</taxon>
        <taxon>Pythiales</taxon>
        <taxon>Pythiaceae</taxon>
        <taxon>Pythium</taxon>
    </lineage>
</organism>
<feature type="domain" description="HTH CENPB-type" evidence="3">
    <location>
        <begin position="131"/>
        <end position="205"/>
    </location>
</feature>
<dbReference type="InterPro" id="IPR050863">
    <property type="entry name" value="CenT-Element_Derived"/>
</dbReference>
<reference evidence="4" key="1">
    <citation type="submission" date="2019-03" db="EMBL/GenBank/DDBJ databases">
        <title>Long read genome sequence of the mycoparasitic Pythium oligandrum ATCC 38472 isolated from sugarbeet rhizosphere.</title>
        <authorList>
            <person name="Gaulin E."/>
        </authorList>
    </citation>
    <scope>NUCLEOTIDE SEQUENCE</scope>
    <source>
        <strain evidence="4">ATCC 38472_TT</strain>
    </source>
</reference>
<dbReference type="SUPFAM" id="SSF46689">
    <property type="entry name" value="Homeodomain-like"/>
    <property type="match status" value="1"/>
</dbReference>
<proteinExistence type="predicted"/>
<feature type="region of interest" description="Disordered" evidence="2">
    <location>
        <begin position="631"/>
        <end position="650"/>
    </location>
</feature>
<dbReference type="InterPro" id="IPR006600">
    <property type="entry name" value="HTH_CenpB_DNA-bd_dom"/>
</dbReference>
<keyword evidence="5" id="KW-1185">Reference proteome</keyword>
<evidence type="ECO:0000313" key="5">
    <source>
        <dbReference type="Proteomes" id="UP000794436"/>
    </source>
</evidence>
<gene>
    <name evidence="4" type="ORF">Poli38472_000798</name>
</gene>
<evidence type="ECO:0000256" key="1">
    <source>
        <dbReference type="ARBA" id="ARBA00023125"/>
    </source>
</evidence>
<dbReference type="PANTHER" id="PTHR19303">
    <property type="entry name" value="TRANSPOSON"/>
    <property type="match status" value="1"/>
</dbReference>
<dbReference type="InterPro" id="IPR009057">
    <property type="entry name" value="Homeodomain-like_sf"/>
</dbReference>
<dbReference type="InterPro" id="IPR004875">
    <property type="entry name" value="DDE_SF_endonuclease_dom"/>
</dbReference>